<accession>K5W0S3</accession>
<proteinExistence type="predicted"/>
<protein>
    <submittedName>
        <fullName evidence="1">Uncharacterized protein</fullName>
    </submittedName>
</protein>
<sequence length="290" mass="32537">MEAMAALGLNRLPVEIIYRILWAAVAQHIDDVVLGPRSQLPLPFYLSESGEPANREDSDLVESLLLTSYQFHQVSLQILSDAFDIPLREERLWRLEQTPWNEVALTRKFCAMMRELDYSQLDRLAEIAKEPASLISNAVREVLAPRLDGCLRKVVIVDTYDLPHAELQLRWDIITRQLSTLCQEAIVSRTLEMLLGSHQGKIQGMQAADARALAEWDHAVSLDESIGIERLAAWCTLLRKTIAEQHCIENLAEVKTAAGSLLEVFNRRLDNLRSRASLSGATATTEAAVV</sequence>
<dbReference type="OrthoDB" id="10648710at2759"/>
<dbReference type="AlphaFoldDB" id="K5W0S3"/>
<keyword evidence="2" id="KW-1185">Reference proteome</keyword>
<evidence type="ECO:0000313" key="2">
    <source>
        <dbReference type="Proteomes" id="UP000008370"/>
    </source>
</evidence>
<dbReference type="Proteomes" id="UP000008370">
    <property type="component" value="Unassembled WGS sequence"/>
</dbReference>
<gene>
    <name evidence="1" type="ORF">PHACADRAFT_181998</name>
</gene>
<dbReference type="GeneID" id="18910058"/>
<evidence type="ECO:0000313" key="1">
    <source>
        <dbReference type="EMBL" id="EKM57418.1"/>
    </source>
</evidence>
<name>K5W0S3_PHACS</name>
<dbReference type="KEGG" id="pco:PHACADRAFT_181998"/>
<dbReference type="RefSeq" id="XP_007392776.1">
    <property type="nucleotide sequence ID" value="XM_007392714.1"/>
</dbReference>
<organism evidence="1 2">
    <name type="scientific">Phanerochaete carnosa (strain HHB-10118-sp)</name>
    <name type="common">White-rot fungus</name>
    <name type="synonym">Peniophora carnosa</name>
    <dbReference type="NCBI Taxonomy" id="650164"/>
    <lineage>
        <taxon>Eukaryota</taxon>
        <taxon>Fungi</taxon>
        <taxon>Dikarya</taxon>
        <taxon>Basidiomycota</taxon>
        <taxon>Agaricomycotina</taxon>
        <taxon>Agaricomycetes</taxon>
        <taxon>Polyporales</taxon>
        <taxon>Phanerochaetaceae</taxon>
        <taxon>Phanerochaete</taxon>
    </lineage>
</organism>
<dbReference type="HOGENOM" id="CLU_834466_0_0_1"/>
<dbReference type="EMBL" id="JH930470">
    <property type="protein sequence ID" value="EKM57418.1"/>
    <property type="molecule type" value="Genomic_DNA"/>
</dbReference>
<reference evidence="1 2" key="1">
    <citation type="journal article" date="2012" name="BMC Genomics">
        <title>Comparative genomics of the white-rot fungi, Phanerochaete carnosa and P. chrysosporium, to elucidate the genetic basis of the distinct wood types they colonize.</title>
        <authorList>
            <person name="Suzuki H."/>
            <person name="MacDonald J."/>
            <person name="Syed K."/>
            <person name="Salamov A."/>
            <person name="Hori C."/>
            <person name="Aerts A."/>
            <person name="Henrissat B."/>
            <person name="Wiebenga A."/>
            <person name="vanKuyk P.A."/>
            <person name="Barry K."/>
            <person name="Lindquist E."/>
            <person name="LaButti K."/>
            <person name="Lapidus A."/>
            <person name="Lucas S."/>
            <person name="Coutinho P."/>
            <person name="Gong Y."/>
            <person name="Samejima M."/>
            <person name="Mahadevan R."/>
            <person name="Abou-Zaid M."/>
            <person name="de Vries R.P."/>
            <person name="Igarashi K."/>
            <person name="Yadav J.S."/>
            <person name="Grigoriev I.V."/>
            <person name="Master E.R."/>
        </authorList>
    </citation>
    <scope>NUCLEOTIDE SEQUENCE [LARGE SCALE GENOMIC DNA]</scope>
    <source>
        <strain evidence="1 2">HHB-10118-sp</strain>
    </source>
</reference>
<dbReference type="InParanoid" id="K5W0S3"/>